<dbReference type="PROSITE" id="PS51257">
    <property type="entry name" value="PROKAR_LIPOPROTEIN"/>
    <property type="match status" value="1"/>
</dbReference>
<evidence type="ECO:0000256" key="2">
    <source>
        <dbReference type="SAM" id="SignalP"/>
    </source>
</evidence>
<dbReference type="PANTHER" id="PTHR30469:SF15">
    <property type="entry name" value="HLYD FAMILY OF SECRETION PROTEINS"/>
    <property type="match status" value="1"/>
</dbReference>
<feature type="chain" id="PRO_5046022549" evidence="2">
    <location>
        <begin position="22"/>
        <end position="420"/>
    </location>
</feature>
<dbReference type="Pfam" id="PF25967">
    <property type="entry name" value="RND-MFP_C"/>
    <property type="match status" value="1"/>
</dbReference>
<protein>
    <submittedName>
        <fullName evidence="4">RND transporter</fullName>
    </submittedName>
</protein>
<feature type="signal peptide" evidence="2">
    <location>
        <begin position="1"/>
        <end position="21"/>
    </location>
</feature>
<evidence type="ECO:0000256" key="1">
    <source>
        <dbReference type="SAM" id="MobiDB-lite"/>
    </source>
</evidence>
<evidence type="ECO:0000259" key="3">
    <source>
        <dbReference type="Pfam" id="PF25967"/>
    </source>
</evidence>
<dbReference type="Proteomes" id="UP000623419">
    <property type="component" value="Unassembled WGS sequence"/>
</dbReference>
<dbReference type="RefSeq" id="WP_188665664.1">
    <property type="nucleotide sequence ID" value="NZ_BMKC01000004.1"/>
</dbReference>
<proteinExistence type="predicted"/>
<evidence type="ECO:0000313" key="4">
    <source>
        <dbReference type="EMBL" id="GGA87634.1"/>
    </source>
</evidence>
<feature type="compositionally biased region" description="Acidic residues" evidence="1">
    <location>
        <begin position="399"/>
        <end position="410"/>
    </location>
</feature>
<dbReference type="PANTHER" id="PTHR30469">
    <property type="entry name" value="MULTIDRUG RESISTANCE PROTEIN MDTA"/>
    <property type="match status" value="1"/>
</dbReference>
<organism evidence="4 5">
    <name type="scientific">Arenimonas soli</name>
    <dbReference type="NCBI Taxonomy" id="2269504"/>
    <lineage>
        <taxon>Bacteria</taxon>
        <taxon>Pseudomonadati</taxon>
        <taxon>Pseudomonadota</taxon>
        <taxon>Gammaproteobacteria</taxon>
        <taxon>Lysobacterales</taxon>
        <taxon>Lysobacteraceae</taxon>
        <taxon>Arenimonas</taxon>
    </lineage>
</organism>
<dbReference type="EMBL" id="BMKC01000004">
    <property type="protein sequence ID" value="GGA87634.1"/>
    <property type="molecule type" value="Genomic_DNA"/>
</dbReference>
<reference evidence="5" key="1">
    <citation type="journal article" date="2019" name="Int. J. Syst. Evol. Microbiol.">
        <title>The Global Catalogue of Microorganisms (GCM) 10K type strain sequencing project: providing services to taxonomists for standard genome sequencing and annotation.</title>
        <authorList>
            <consortium name="The Broad Institute Genomics Platform"/>
            <consortium name="The Broad Institute Genome Sequencing Center for Infectious Disease"/>
            <person name="Wu L."/>
            <person name="Ma J."/>
        </authorList>
    </citation>
    <scope>NUCLEOTIDE SEQUENCE [LARGE SCALE GENOMIC DNA]</scope>
    <source>
        <strain evidence="5">CGMCC 1.15905</strain>
    </source>
</reference>
<keyword evidence="5" id="KW-1185">Reference proteome</keyword>
<gene>
    <name evidence="4" type="ORF">GCM10011521_27550</name>
</gene>
<name>A0ABQ1HT44_9GAMM</name>
<accession>A0ABQ1HT44</accession>
<comment type="caution">
    <text evidence="4">The sequence shown here is derived from an EMBL/GenBank/DDBJ whole genome shotgun (WGS) entry which is preliminary data.</text>
</comment>
<sequence length="420" mass="44414">MKRLLSATAAMLMLAACGDTAPGGQATETVAAAPVEFWVRAEGELKAAKATPLRVPGTNWARRQLVWVLPDGSPVKAGDVVARFEAPQSKLQLDKALIDLQRNALARAGKESELDVGLGRVDVELAQAESALAIARRYARADFAAIARNTILDAVQDEQFLGEKTGVLRWRQDQSSQRGEAELNVLGVQRGSLQADVDTKREDLSALELRAAHDGIFMLVQGWSGEPPRVGEQLWASGEFATLPDVETLEVELRLPQQEAQGLALGQKVELAPLGHPAQQTIGEITWIASAPRAVSRQNPAKFVSAKASVPADAARQYAWVPGQAFTGRIILLVADAAITVPNVALSGNGGQAEVNVLEDGEPTPRPVVVGVRGPSRTQVVEGLAVGDRVLLATADALPDPDADESETTDDAAGRTGAAP</sequence>
<feature type="domain" description="Multidrug resistance protein MdtA-like C-terminal permuted SH3" evidence="3">
    <location>
        <begin position="338"/>
        <end position="392"/>
    </location>
</feature>
<feature type="region of interest" description="Disordered" evidence="1">
    <location>
        <begin position="395"/>
        <end position="420"/>
    </location>
</feature>
<dbReference type="Gene3D" id="2.40.30.170">
    <property type="match status" value="1"/>
</dbReference>
<keyword evidence="2" id="KW-0732">Signal</keyword>
<dbReference type="InterPro" id="IPR058627">
    <property type="entry name" value="MdtA-like_C"/>
</dbReference>
<dbReference type="Gene3D" id="6.20.50.140">
    <property type="match status" value="1"/>
</dbReference>
<evidence type="ECO:0000313" key="5">
    <source>
        <dbReference type="Proteomes" id="UP000623419"/>
    </source>
</evidence>